<evidence type="ECO:0000256" key="2">
    <source>
        <dbReference type="ARBA" id="ARBA00008072"/>
    </source>
</evidence>
<evidence type="ECO:0000313" key="10">
    <source>
        <dbReference type="Proteomes" id="UP000738349"/>
    </source>
</evidence>
<dbReference type="InterPro" id="IPR020843">
    <property type="entry name" value="ER"/>
</dbReference>
<comment type="cofactor">
    <cofactor evidence="1 7">
        <name>Zn(2+)</name>
        <dbReference type="ChEBI" id="CHEBI:29105"/>
    </cofactor>
</comment>
<comment type="caution">
    <text evidence="9">The sequence shown here is derived from an EMBL/GenBank/DDBJ whole genome shotgun (WGS) entry which is preliminary data.</text>
</comment>
<dbReference type="InterPro" id="IPR013154">
    <property type="entry name" value="ADH-like_N"/>
</dbReference>
<evidence type="ECO:0000259" key="8">
    <source>
        <dbReference type="SMART" id="SM00829"/>
    </source>
</evidence>
<keyword evidence="6" id="KW-0520">NAD</keyword>
<dbReference type="PROSITE" id="PS00059">
    <property type="entry name" value="ADH_ZINC"/>
    <property type="match status" value="1"/>
</dbReference>
<reference evidence="9" key="1">
    <citation type="journal article" date="2021" name="Nat. Commun.">
        <title>Genetic determinants of endophytism in the Arabidopsis root mycobiome.</title>
        <authorList>
            <person name="Mesny F."/>
            <person name="Miyauchi S."/>
            <person name="Thiergart T."/>
            <person name="Pickel B."/>
            <person name="Atanasova L."/>
            <person name="Karlsson M."/>
            <person name="Huettel B."/>
            <person name="Barry K.W."/>
            <person name="Haridas S."/>
            <person name="Chen C."/>
            <person name="Bauer D."/>
            <person name="Andreopoulos W."/>
            <person name="Pangilinan J."/>
            <person name="LaButti K."/>
            <person name="Riley R."/>
            <person name="Lipzen A."/>
            <person name="Clum A."/>
            <person name="Drula E."/>
            <person name="Henrissat B."/>
            <person name="Kohler A."/>
            <person name="Grigoriev I.V."/>
            <person name="Martin F.M."/>
            <person name="Hacquard S."/>
        </authorList>
    </citation>
    <scope>NUCLEOTIDE SEQUENCE</scope>
    <source>
        <strain evidence="9">MPI-CAGE-AT-0147</strain>
    </source>
</reference>
<comment type="similarity">
    <text evidence="2 7">Belongs to the zinc-containing alcohol dehydrogenase family.</text>
</comment>
<name>A0A9P9ER95_9HYPO</name>
<keyword evidence="4 7" id="KW-0862">Zinc</keyword>
<organism evidence="9 10">
    <name type="scientific">Dactylonectria macrodidyma</name>
    <dbReference type="NCBI Taxonomy" id="307937"/>
    <lineage>
        <taxon>Eukaryota</taxon>
        <taxon>Fungi</taxon>
        <taxon>Dikarya</taxon>
        <taxon>Ascomycota</taxon>
        <taxon>Pezizomycotina</taxon>
        <taxon>Sordariomycetes</taxon>
        <taxon>Hypocreomycetidae</taxon>
        <taxon>Hypocreales</taxon>
        <taxon>Nectriaceae</taxon>
        <taxon>Dactylonectria</taxon>
    </lineage>
</organism>
<dbReference type="Proteomes" id="UP000738349">
    <property type="component" value="Unassembled WGS sequence"/>
</dbReference>
<protein>
    <submittedName>
        <fullName evidence="9">Alcohol dehydrogenase GroES-like domain-containing protein</fullName>
    </submittedName>
</protein>
<dbReference type="InterPro" id="IPR013149">
    <property type="entry name" value="ADH-like_C"/>
</dbReference>
<dbReference type="Gene3D" id="3.90.180.10">
    <property type="entry name" value="Medium-chain alcohol dehydrogenases, catalytic domain"/>
    <property type="match status" value="1"/>
</dbReference>
<keyword evidence="5" id="KW-0560">Oxidoreductase</keyword>
<dbReference type="InterPro" id="IPR036291">
    <property type="entry name" value="NAD(P)-bd_dom_sf"/>
</dbReference>
<dbReference type="InterPro" id="IPR002328">
    <property type="entry name" value="ADH_Zn_CS"/>
</dbReference>
<dbReference type="Gene3D" id="3.40.50.720">
    <property type="entry name" value="NAD(P)-binding Rossmann-like Domain"/>
    <property type="match status" value="1"/>
</dbReference>
<dbReference type="SMART" id="SM00829">
    <property type="entry name" value="PKS_ER"/>
    <property type="match status" value="1"/>
</dbReference>
<dbReference type="SUPFAM" id="SSF50129">
    <property type="entry name" value="GroES-like"/>
    <property type="match status" value="1"/>
</dbReference>
<sequence>MASIPTTYRAAVLEAPGAALHLRDLNIKHPGPGEVLVKVLACGVCRSDWAVQAQYLGPLPRVPGHELIGEVVEIGIDVSRVKVGQQVGAGWHGGHDGVCQACEHGYFQMCKKGVINGGSVDGGYAEYVLLREEATVRIPAGLDPAEAAPLLCAGVTVFNGIRKLNVETGGLVAVQGLGGLGHLAVQYANHMGYKVVAISSGGSKRDLAMKLGAKAYVDSAEEDASKKLQNMGGATIIIATAPNPKAVSSLVPGLGLRGKLLILSGVGNVEISTSILSRYGASVHGWPSGHATDCEDAIDFAQTHGIRCMVERYSLDQAQSAFEHMLSSKARFRAVIVMDKEGMQTADR</sequence>
<keyword evidence="3 7" id="KW-0479">Metal-binding</keyword>
<evidence type="ECO:0000256" key="5">
    <source>
        <dbReference type="ARBA" id="ARBA00023002"/>
    </source>
</evidence>
<dbReference type="PANTHER" id="PTHR42940:SF7">
    <property type="entry name" value="ALCOHOL DEHYDROGENASE-LIKE N-TERMINAL DOMAIN-CONTAINING PROTEIN"/>
    <property type="match status" value="1"/>
</dbReference>
<evidence type="ECO:0000256" key="6">
    <source>
        <dbReference type="ARBA" id="ARBA00023027"/>
    </source>
</evidence>
<feature type="domain" description="Enoyl reductase (ER)" evidence="8">
    <location>
        <begin position="17"/>
        <end position="336"/>
    </location>
</feature>
<evidence type="ECO:0000256" key="1">
    <source>
        <dbReference type="ARBA" id="ARBA00001947"/>
    </source>
</evidence>
<dbReference type="Pfam" id="PF08240">
    <property type="entry name" value="ADH_N"/>
    <property type="match status" value="1"/>
</dbReference>
<evidence type="ECO:0000313" key="9">
    <source>
        <dbReference type="EMBL" id="KAH7143488.1"/>
    </source>
</evidence>
<dbReference type="PANTHER" id="PTHR42940">
    <property type="entry name" value="ALCOHOL DEHYDROGENASE 1-RELATED"/>
    <property type="match status" value="1"/>
</dbReference>
<dbReference type="EMBL" id="JAGMUV010000009">
    <property type="protein sequence ID" value="KAH7143488.1"/>
    <property type="molecule type" value="Genomic_DNA"/>
</dbReference>
<evidence type="ECO:0000256" key="4">
    <source>
        <dbReference type="ARBA" id="ARBA00022833"/>
    </source>
</evidence>
<evidence type="ECO:0000256" key="3">
    <source>
        <dbReference type="ARBA" id="ARBA00022723"/>
    </source>
</evidence>
<dbReference type="OrthoDB" id="256333at2759"/>
<dbReference type="FunFam" id="3.40.50.720:FF:000039">
    <property type="entry name" value="Alcohol dehydrogenase AdhP"/>
    <property type="match status" value="1"/>
</dbReference>
<proteinExistence type="inferred from homology"/>
<dbReference type="GO" id="GO:0004022">
    <property type="term" value="F:alcohol dehydrogenase (NAD+) activity"/>
    <property type="evidence" value="ECO:0007669"/>
    <property type="project" value="TreeGrafter"/>
</dbReference>
<dbReference type="InterPro" id="IPR011032">
    <property type="entry name" value="GroES-like_sf"/>
</dbReference>
<dbReference type="SUPFAM" id="SSF51735">
    <property type="entry name" value="NAD(P)-binding Rossmann-fold domains"/>
    <property type="match status" value="1"/>
</dbReference>
<evidence type="ECO:0000256" key="7">
    <source>
        <dbReference type="RuleBase" id="RU361277"/>
    </source>
</evidence>
<keyword evidence="10" id="KW-1185">Reference proteome</keyword>
<gene>
    <name evidence="9" type="ORF">EDB81DRAFT_869337</name>
</gene>
<dbReference type="AlphaFoldDB" id="A0A9P9ER95"/>
<dbReference type="GO" id="GO:0005737">
    <property type="term" value="C:cytoplasm"/>
    <property type="evidence" value="ECO:0007669"/>
    <property type="project" value="TreeGrafter"/>
</dbReference>
<accession>A0A9P9ER95</accession>
<dbReference type="GO" id="GO:0008270">
    <property type="term" value="F:zinc ion binding"/>
    <property type="evidence" value="ECO:0007669"/>
    <property type="project" value="InterPro"/>
</dbReference>
<dbReference type="Pfam" id="PF00107">
    <property type="entry name" value="ADH_zinc_N"/>
    <property type="match status" value="1"/>
</dbReference>